<dbReference type="Pfam" id="PF05593">
    <property type="entry name" value="RHS_repeat"/>
    <property type="match status" value="1"/>
</dbReference>
<dbReference type="InterPro" id="IPR031325">
    <property type="entry name" value="RHS_repeat"/>
</dbReference>
<keyword evidence="5" id="KW-1185">Reference proteome</keyword>
<keyword evidence="2" id="KW-0732">Signal</keyword>
<dbReference type="RefSeq" id="WP_080374971.1">
    <property type="nucleotide sequence ID" value="NZ_CP082270.1"/>
</dbReference>
<evidence type="ECO:0000313" key="4">
    <source>
        <dbReference type="EMBL" id="WDM63281.1"/>
    </source>
</evidence>
<feature type="chain" id="PRO_5045268864" evidence="2">
    <location>
        <begin position="33"/>
        <end position="1581"/>
    </location>
</feature>
<dbReference type="InterPro" id="IPR022385">
    <property type="entry name" value="Rhs_assc_core"/>
</dbReference>
<dbReference type="Gene3D" id="2.180.10.10">
    <property type="entry name" value="RHS repeat-associated core"/>
    <property type="match status" value="2"/>
</dbReference>
<evidence type="ECO:0000313" key="5">
    <source>
        <dbReference type="Proteomes" id="UP001216828"/>
    </source>
</evidence>
<reference evidence="4 5" key="1">
    <citation type="submission" date="2021-08" db="EMBL/GenBank/DDBJ databases">
        <title>Stenotrophomonas forensis sp. nov., isolated from contaminated viral transport media.</title>
        <authorList>
            <person name="Nguyen S.V."/>
            <person name="Edwards D."/>
            <person name="Scott S."/>
            <person name="Doss J."/>
            <person name="Merid S."/>
            <person name="Zelaya E."/>
            <person name="Maza C."/>
            <person name="Mann M."/>
            <person name="Hamilton B."/>
            <person name="Blackwell R."/>
            <person name="Tran A."/>
            <person name="Hauser J."/>
        </authorList>
    </citation>
    <scope>NUCLEOTIDE SEQUENCE [LARGE SCALE GENOMIC DNA]</scope>
    <source>
        <strain evidence="4 5">DFS-20110405</strain>
    </source>
</reference>
<proteinExistence type="predicted"/>
<sequence length="1581" mass="174183">MRIETRNVAVGPRASGCAVLALLFGLCFAARAQQVVQQPYQEYDKKLNSAEQVGPLTSELFGDSINVYDQSGYFKQTDIDLAGNNLLPVRLERRLNVRPIPDNGSPPLIYGGAGDWSIDVPFISGVFDSQYGWTYRGSRKDPRCSTNFIPYTPPTVRIEDIWSGYTVNLPGEGARSLMGDPPAGLKPVSRQSENWSWTTSAMDTVSCTPMIAGLEGEGFILQTTSGIKYTFNIGTQRAVGLMGSIGANSAQARVEIYLLASRIEDRFGNSVSISYNGNGYPTNITSSDGRSILLNYVGNRLQSASANGRTWTYGYAGNSLQRVTQPDGAWWEINHLSDMRIAYENWPEDPSQGCGSPPFRDKIYTLQMKHPSGAIGTFSFRNGRRYRAGVPASYCIKEARDGQMIQYLAIANYFENFGLTEKTIEGPGIAPMRWTYTDKGDYQDYWAGNYPYCSTCTQSKAVRITQPDGSWVEEIYGIVFRFNDGKLLGRRAGNAAGTVLETEELTYVSDAQMPSMPFPDRYGWTWGGNDGSSALLRPLQRRQVTRDGVTMTWQANSFDSYGRPASVTRSSSHGGSRTDVTTYYNDTSGWILGLPASRTNSDTGLVEAQNTYTAKAQLVEQRSFGRLIHRLGYHADGNVASVKDGNGNTTTLERWKLGIPQWISHADGTVTRAAVNDSGWITAVADENDYLTQYEYDAMGRLTRVEYPSDDSVAWNAKRQALEWVPLNEYGIPPGHWRQTTATGNARKITYFDALLRPMLTQEFDAGNQAATQRLQLFAYDAQGRQTFSSYPVSDFPVPWKGTWKEYDALGRLISSSQDSEHGLLSTLTEYLPGGQMRVTNPRGQVTQTRFQMFDEPSYEHPVSIQMPEGAVMNIARDVFNKPLIIARGNANGSQTVARRYVYSPSQQLCKTIEPETGSTLMDYDGAGNLIWSASGVDSPSPLTCNTEAISSSGRAVYREYDARNRPTYLRFPDGNGNTSWTYTPDGLPSRLLVRNDSGATTASNHYFYNKRRLLTVERVSQPDWNDWPIIYSYNANGHPSGQTWPSGLTVDYAPDALGQATRVGNFATDVRYYANGGIKQFTYGNGIVHTMQQNERQLPSRTTDSGVLDFDTRFDRNGNVSDIYDLALGAFYNRHMLYDGLDRLIAAGSNNFGGDSWHRFSYDTLDNLTSWMLPGVKDHRYWYDAHNRLTNVRDGVGNTLIGLSYDVQGNLKLKNGLNHSFDFGNRLREVTGKETYRYDALGRRILASAPGLGVVLSQYAQDGRLVFQSDGRKGLGREYVHLAGSLIARRDYAGADAKITYLHTDALGSPVASTDASGNVIERTHYEPYGAPIGKVVDGPGYTGHVMDGETGLVQMQQRYMDPQLGVFLSVDPVTAYEQPVGQFNRYRYANGNPYKFTDPDGRESGAAYSAMYRAELKYGMNTSGTTLTKEQVGVMVDFMPIFGDAKGFVDAYNNPSLVSIGAAMLGVAGPLGDGAAKLIKGVDRAASGVKLSKQLGSEQQLGELMSGKGEVIAGGQSGVLLRDSPRLSAVHGGSASDWVKVSSSSHKAPDGQQFSTHAYQNQATGQVVEPKTKLIEEGR</sequence>
<dbReference type="PANTHER" id="PTHR32305">
    <property type="match status" value="1"/>
</dbReference>
<dbReference type="Proteomes" id="UP001216828">
    <property type="component" value="Chromosome"/>
</dbReference>
<evidence type="ECO:0000259" key="3">
    <source>
        <dbReference type="Pfam" id="PF25023"/>
    </source>
</evidence>
<name>A0ABY7XZY7_9GAMM</name>
<dbReference type="EMBL" id="CP082270">
    <property type="protein sequence ID" value="WDM63281.1"/>
    <property type="molecule type" value="Genomic_DNA"/>
</dbReference>
<organism evidence="4 5">
    <name type="scientific">Stenotrophomonas forensis</name>
    <dbReference type="NCBI Taxonomy" id="2871169"/>
    <lineage>
        <taxon>Bacteria</taxon>
        <taxon>Pseudomonadati</taxon>
        <taxon>Pseudomonadota</taxon>
        <taxon>Gammaproteobacteria</taxon>
        <taxon>Lysobacterales</taxon>
        <taxon>Lysobacteraceae</taxon>
        <taxon>Stenotrophomonas</taxon>
        <taxon>Stenotrophomonas maltophilia group</taxon>
    </lineage>
</organism>
<dbReference type="InterPro" id="IPR056823">
    <property type="entry name" value="TEN-like_YD-shell"/>
</dbReference>
<dbReference type="PANTHER" id="PTHR32305:SF15">
    <property type="entry name" value="PROTEIN RHSA-RELATED"/>
    <property type="match status" value="1"/>
</dbReference>
<evidence type="ECO:0000256" key="1">
    <source>
        <dbReference type="ARBA" id="ARBA00022737"/>
    </source>
</evidence>
<keyword evidence="1" id="KW-0677">Repeat</keyword>
<evidence type="ECO:0000256" key="2">
    <source>
        <dbReference type="SAM" id="SignalP"/>
    </source>
</evidence>
<dbReference type="InterPro" id="IPR050708">
    <property type="entry name" value="T6SS_VgrG/RHS"/>
</dbReference>
<dbReference type="NCBIfam" id="TIGR03696">
    <property type="entry name" value="Rhs_assc_core"/>
    <property type="match status" value="1"/>
</dbReference>
<feature type="signal peptide" evidence="2">
    <location>
        <begin position="1"/>
        <end position="32"/>
    </location>
</feature>
<protein>
    <submittedName>
        <fullName evidence="4">RHS repeat protein</fullName>
    </submittedName>
</protein>
<gene>
    <name evidence="4" type="ORF">K5L94_19600</name>
</gene>
<accession>A0ABY7XZY7</accession>
<feature type="domain" description="Teneurin-like YD-shell" evidence="3">
    <location>
        <begin position="954"/>
        <end position="1395"/>
    </location>
</feature>
<dbReference type="Pfam" id="PF25023">
    <property type="entry name" value="TEN_YD-shell"/>
    <property type="match status" value="1"/>
</dbReference>